<proteinExistence type="predicted"/>
<evidence type="ECO:0000256" key="1">
    <source>
        <dbReference type="SAM" id="MobiDB-lite"/>
    </source>
</evidence>
<evidence type="ECO:0000313" key="3">
    <source>
        <dbReference type="Proteomes" id="UP001359485"/>
    </source>
</evidence>
<name>A0ABR1AP99_POLSC</name>
<gene>
    <name evidence="2" type="ORF">RUM44_011177</name>
</gene>
<sequence length="97" mass="11372">MRKRPPSKSCLRRTIRKKNQLLPDEIKLEKKYLKLRGGRWKDEETRAPGEGAEVVQEEVEEEEEIEGGDVEEKITNFENKFVEKHHLACQNINNIAI</sequence>
<accession>A0ABR1AP99</accession>
<feature type="region of interest" description="Disordered" evidence="1">
    <location>
        <begin position="43"/>
        <end position="67"/>
    </location>
</feature>
<comment type="caution">
    <text evidence="2">The sequence shown here is derived from an EMBL/GenBank/DDBJ whole genome shotgun (WGS) entry which is preliminary data.</text>
</comment>
<dbReference type="Proteomes" id="UP001359485">
    <property type="component" value="Unassembled WGS sequence"/>
</dbReference>
<evidence type="ECO:0000313" key="2">
    <source>
        <dbReference type="EMBL" id="KAK6624318.1"/>
    </source>
</evidence>
<dbReference type="EMBL" id="JAWJWF010000046">
    <property type="protein sequence ID" value="KAK6624318.1"/>
    <property type="molecule type" value="Genomic_DNA"/>
</dbReference>
<reference evidence="2 3" key="1">
    <citation type="submission" date="2023-09" db="EMBL/GenBank/DDBJ databases">
        <title>Genomes of two closely related lineages of the louse Polyplax serrata with different host specificities.</title>
        <authorList>
            <person name="Martinu J."/>
            <person name="Tarabai H."/>
            <person name="Stefka J."/>
            <person name="Hypsa V."/>
        </authorList>
    </citation>
    <scope>NUCLEOTIDE SEQUENCE [LARGE SCALE GENOMIC DNA]</scope>
    <source>
        <strain evidence="2">98ZLc_SE</strain>
    </source>
</reference>
<organism evidence="2 3">
    <name type="scientific">Polyplax serrata</name>
    <name type="common">Common mouse louse</name>
    <dbReference type="NCBI Taxonomy" id="468196"/>
    <lineage>
        <taxon>Eukaryota</taxon>
        <taxon>Metazoa</taxon>
        <taxon>Ecdysozoa</taxon>
        <taxon>Arthropoda</taxon>
        <taxon>Hexapoda</taxon>
        <taxon>Insecta</taxon>
        <taxon>Pterygota</taxon>
        <taxon>Neoptera</taxon>
        <taxon>Paraneoptera</taxon>
        <taxon>Psocodea</taxon>
        <taxon>Troctomorpha</taxon>
        <taxon>Phthiraptera</taxon>
        <taxon>Anoplura</taxon>
        <taxon>Polyplacidae</taxon>
        <taxon>Polyplax</taxon>
    </lineage>
</organism>
<keyword evidence="3" id="KW-1185">Reference proteome</keyword>
<protein>
    <submittedName>
        <fullName evidence="2">Uncharacterized protein</fullName>
    </submittedName>
</protein>
<feature type="compositionally biased region" description="Acidic residues" evidence="1">
    <location>
        <begin position="55"/>
        <end position="67"/>
    </location>
</feature>